<organism evidence="9 11">
    <name type="scientific">Clostridium formicaceticum</name>
    <dbReference type="NCBI Taxonomy" id="1497"/>
    <lineage>
        <taxon>Bacteria</taxon>
        <taxon>Bacillati</taxon>
        <taxon>Bacillota</taxon>
        <taxon>Clostridia</taxon>
        <taxon>Eubacteriales</taxon>
        <taxon>Clostridiaceae</taxon>
        <taxon>Clostridium</taxon>
    </lineage>
</organism>
<evidence type="ECO:0000256" key="2">
    <source>
        <dbReference type="ARBA" id="ARBA00022485"/>
    </source>
</evidence>
<dbReference type="PIRSF" id="PIRSF037420">
    <property type="entry name" value="PQQ_syn_pqqE"/>
    <property type="match status" value="1"/>
</dbReference>
<dbReference type="InterPro" id="IPR058240">
    <property type="entry name" value="rSAM_sf"/>
</dbReference>
<dbReference type="InterPro" id="IPR050377">
    <property type="entry name" value="Radical_SAM_PqqE_MftC-like"/>
</dbReference>
<dbReference type="InterPro" id="IPR017200">
    <property type="entry name" value="PqqE-like"/>
</dbReference>
<evidence type="ECO:0000256" key="4">
    <source>
        <dbReference type="ARBA" id="ARBA00022723"/>
    </source>
</evidence>
<dbReference type="GO" id="GO:0051539">
    <property type="term" value="F:4 iron, 4 sulfur cluster binding"/>
    <property type="evidence" value="ECO:0007669"/>
    <property type="project" value="UniProtKB-KW"/>
</dbReference>
<accession>A0AAC9RMK0</accession>
<dbReference type="RefSeq" id="WP_070964932.1">
    <property type="nucleotide sequence ID" value="NZ_CP017603.1"/>
</dbReference>
<evidence type="ECO:0000256" key="6">
    <source>
        <dbReference type="ARBA" id="ARBA00023014"/>
    </source>
</evidence>
<reference evidence="8 10" key="1">
    <citation type="submission" date="2016-10" db="EMBL/GenBank/DDBJ databases">
        <title>Complete Genome Sequence of Acetogen Clostridium formicoaceticum ATCC 27076.</title>
        <authorList>
            <person name="Bao T."/>
            <person name="Cheng C."/>
            <person name="Zhao J."/>
            <person name="Yang S.-T."/>
            <person name="Wang J."/>
            <person name="Wang M."/>
        </authorList>
    </citation>
    <scope>NUCLEOTIDE SEQUENCE [LARGE SCALE GENOMIC DNA]</scope>
    <source>
        <strain evidence="8 10">ATCC 27076</strain>
    </source>
</reference>
<protein>
    <submittedName>
        <fullName evidence="9">Antilisterial bacteriocin subtilosin biosynthesis protein AlbA</fullName>
    </submittedName>
</protein>
<keyword evidence="5" id="KW-0408">Iron</keyword>
<gene>
    <name evidence="9" type="primary">albA_3</name>
    <name evidence="8" type="ORF">BJL90_05160</name>
    <name evidence="9" type="ORF">CLFO_42750</name>
</gene>
<keyword evidence="10" id="KW-1185">Reference proteome</keyword>
<evidence type="ECO:0000259" key="7">
    <source>
        <dbReference type="PROSITE" id="PS51918"/>
    </source>
</evidence>
<dbReference type="PROSITE" id="PS51918">
    <property type="entry name" value="RADICAL_SAM"/>
    <property type="match status" value="1"/>
</dbReference>
<evidence type="ECO:0000313" key="11">
    <source>
        <dbReference type="Proteomes" id="UP000192478"/>
    </source>
</evidence>
<dbReference type="InterPro" id="IPR013785">
    <property type="entry name" value="Aldolase_TIM"/>
</dbReference>
<dbReference type="InterPro" id="IPR023885">
    <property type="entry name" value="4Fe4S-binding_SPASM_dom"/>
</dbReference>
<name>A0AAC9RMK0_9CLOT</name>
<dbReference type="EMBL" id="CP020559">
    <property type="protein sequence ID" value="ARE89794.1"/>
    <property type="molecule type" value="Genomic_DNA"/>
</dbReference>
<feature type="domain" description="Radical SAM core" evidence="7">
    <location>
        <begin position="1"/>
        <end position="219"/>
    </location>
</feature>
<keyword evidence="6" id="KW-0411">Iron-sulfur</keyword>
<sequence>MFTLGGVYVEITSKCNLRCLHCYNESGSKDNILSLNEIENLVYSIKKSENHGFAISGGEPFMHPQIFEIIELLNKNDIKPNVISNATLINEKICEKLKKYKCSFQISLNGSCAKVHESICGTGTFNKTIAGIKNLISMGTSDISINIVLNKNNANDVVDIIKIITELGITNIEISSINMLGRAEDNKEEIALDIMEIDELVNTWSRNEYIQKMKKKDIKIRFPQYSNGCPLLSDDSTEAIKINPRIDSLGNVHICQSFESNAHIIGNIRENVLYDIIYNNIRLANVIKELKDDRDNMKECKLCIWQKMCPRGCPAISLMRGSTKTTDGYCSLRKKQFLMGIKSCI</sequence>
<keyword evidence="3" id="KW-0949">S-adenosyl-L-methionine</keyword>
<dbReference type="AlphaFoldDB" id="A0AAC9RMK0"/>
<reference evidence="9 11" key="2">
    <citation type="submission" date="2017-03" db="EMBL/GenBank/DDBJ databases">
        <title>Complete sequence of Clostridium formicaceticum DSM 92.</title>
        <authorList>
            <person name="Poehlein A."/>
            <person name="Karl M."/>
            <person name="Bengelsdorf F.R."/>
            <person name="Duerre P."/>
            <person name="Daniel R."/>
        </authorList>
    </citation>
    <scope>NUCLEOTIDE SEQUENCE [LARGE SCALE GENOMIC DNA]</scope>
    <source>
        <strain evidence="9 11">DSM 92</strain>
    </source>
</reference>
<comment type="cofactor">
    <cofactor evidence="1">
        <name>[4Fe-4S] cluster</name>
        <dbReference type="ChEBI" id="CHEBI:49883"/>
    </cofactor>
</comment>
<proteinExistence type="predicted"/>
<dbReference type="SFLD" id="SFLDG01386">
    <property type="entry name" value="main_SPASM_domain-containing"/>
    <property type="match status" value="1"/>
</dbReference>
<keyword evidence="4" id="KW-0479">Metal-binding</keyword>
<evidence type="ECO:0000256" key="5">
    <source>
        <dbReference type="ARBA" id="ARBA00023004"/>
    </source>
</evidence>
<dbReference type="SFLD" id="SFLDG01067">
    <property type="entry name" value="SPASM/twitch_domain_containing"/>
    <property type="match status" value="1"/>
</dbReference>
<dbReference type="Proteomes" id="UP000177894">
    <property type="component" value="Chromosome"/>
</dbReference>
<evidence type="ECO:0000313" key="8">
    <source>
        <dbReference type="EMBL" id="AOY75344.1"/>
    </source>
</evidence>
<evidence type="ECO:0000256" key="1">
    <source>
        <dbReference type="ARBA" id="ARBA00001966"/>
    </source>
</evidence>
<keyword evidence="2" id="KW-0004">4Fe-4S</keyword>
<dbReference type="GO" id="GO:0003824">
    <property type="term" value="F:catalytic activity"/>
    <property type="evidence" value="ECO:0007669"/>
    <property type="project" value="InterPro"/>
</dbReference>
<evidence type="ECO:0000256" key="3">
    <source>
        <dbReference type="ARBA" id="ARBA00022691"/>
    </source>
</evidence>
<dbReference type="InterPro" id="IPR006638">
    <property type="entry name" value="Elp3/MiaA/NifB-like_rSAM"/>
</dbReference>
<dbReference type="GO" id="GO:0046872">
    <property type="term" value="F:metal ion binding"/>
    <property type="evidence" value="ECO:0007669"/>
    <property type="project" value="UniProtKB-KW"/>
</dbReference>
<dbReference type="InterPro" id="IPR007197">
    <property type="entry name" value="rSAM"/>
</dbReference>
<dbReference type="SUPFAM" id="SSF102114">
    <property type="entry name" value="Radical SAM enzymes"/>
    <property type="match status" value="1"/>
</dbReference>
<dbReference type="CDD" id="cd01335">
    <property type="entry name" value="Radical_SAM"/>
    <property type="match status" value="1"/>
</dbReference>
<dbReference type="Gene3D" id="3.20.20.70">
    <property type="entry name" value="Aldolase class I"/>
    <property type="match status" value="1"/>
</dbReference>
<dbReference type="KEGG" id="cfm:BJL90_05160"/>
<dbReference type="Pfam" id="PF04055">
    <property type="entry name" value="Radical_SAM"/>
    <property type="match status" value="1"/>
</dbReference>
<dbReference type="SMART" id="SM00729">
    <property type="entry name" value="Elp3"/>
    <property type="match status" value="1"/>
</dbReference>
<dbReference type="NCBIfam" id="TIGR04085">
    <property type="entry name" value="rSAM_more_4Fe4S"/>
    <property type="match status" value="1"/>
</dbReference>
<dbReference type="EMBL" id="CP017603">
    <property type="protein sequence ID" value="AOY75344.1"/>
    <property type="molecule type" value="Genomic_DNA"/>
</dbReference>
<dbReference type="PANTHER" id="PTHR11228">
    <property type="entry name" value="RADICAL SAM DOMAIN PROTEIN"/>
    <property type="match status" value="1"/>
</dbReference>
<dbReference type="Proteomes" id="UP000192478">
    <property type="component" value="Chromosome"/>
</dbReference>
<dbReference type="PANTHER" id="PTHR11228:SF7">
    <property type="entry name" value="PQQA PEPTIDE CYCLASE"/>
    <property type="match status" value="1"/>
</dbReference>
<evidence type="ECO:0000313" key="10">
    <source>
        <dbReference type="Proteomes" id="UP000177894"/>
    </source>
</evidence>
<evidence type="ECO:0000313" key="9">
    <source>
        <dbReference type="EMBL" id="ARE89794.1"/>
    </source>
</evidence>
<dbReference type="SFLD" id="SFLDS00029">
    <property type="entry name" value="Radical_SAM"/>
    <property type="match status" value="1"/>
</dbReference>